<sequence>MLRWRVRRSKLRNQMLTAPPMHVGLARPPRVRLAWSRTRSACGHGLTSLMNCLKPLIFATFSREPGFGSIAHDGFTGRVHEVPGRGRSLLKLPSNSR</sequence>
<proteinExistence type="predicted"/>
<evidence type="ECO:0000313" key="2">
    <source>
        <dbReference type="Proteomes" id="UP000001025"/>
    </source>
</evidence>
<dbReference type="HOGENOM" id="CLU_2344722_0_0_0"/>
<accession>Q7URW9</accession>
<dbReference type="EnsemblBacteria" id="CAD74218">
    <property type="protein sequence ID" value="CAD74218"/>
    <property type="gene ID" value="RB5409"/>
</dbReference>
<reference evidence="1 2" key="1">
    <citation type="journal article" date="2003" name="Proc. Natl. Acad. Sci. U.S.A.">
        <title>Complete genome sequence of the marine planctomycete Pirellula sp. strain 1.</title>
        <authorList>
            <person name="Gloeckner F.O."/>
            <person name="Kube M."/>
            <person name="Bauer M."/>
            <person name="Teeling H."/>
            <person name="Lombardot T."/>
            <person name="Ludwig W."/>
            <person name="Gade D."/>
            <person name="Beck A."/>
            <person name="Borzym K."/>
            <person name="Heitmann K."/>
            <person name="Rabus R."/>
            <person name="Schlesner H."/>
            <person name="Amann R."/>
            <person name="Reinhardt R."/>
        </authorList>
    </citation>
    <scope>NUCLEOTIDE SEQUENCE [LARGE SCALE GENOMIC DNA]</scope>
    <source>
        <strain evidence="2">DSM 10527 / NCIMB 13988 / SH1</strain>
    </source>
</reference>
<dbReference type="Proteomes" id="UP000001025">
    <property type="component" value="Chromosome"/>
</dbReference>
<dbReference type="KEGG" id="rba:RB5409"/>
<dbReference type="AlphaFoldDB" id="Q7URW9"/>
<protein>
    <submittedName>
        <fullName evidence="1">Uncharacterized protein</fullName>
    </submittedName>
</protein>
<gene>
    <name evidence="1" type="ordered locus">RB5409</name>
</gene>
<keyword evidence="2" id="KW-1185">Reference proteome</keyword>
<name>Q7URW9_RHOBA</name>
<evidence type="ECO:0000313" key="1">
    <source>
        <dbReference type="EMBL" id="CAD74218.1"/>
    </source>
</evidence>
<dbReference type="InParanoid" id="Q7URW9"/>
<organism evidence="1 2">
    <name type="scientific">Rhodopirellula baltica (strain DSM 10527 / NCIMB 13988 / SH1)</name>
    <dbReference type="NCBI Taxonomy" id="243090"/>
    <lineage>
        <taxon>Bacteria</taxon>
        <taxon>Pseudomonadati</taxon>
        <taxon>Planctomycetota</taxon>
        <taxon>Planctomycetia</taxon>
        <taxon>Pirellulales</taxon>
        <taxon>Pirellulaceae</taxon>
        <taxon>Rhodopirellula</taxon>
    </lineage>
</organism>
<dbReference type="EMBL" id="BX294142">
    <property type="protein sequence ID" value="CAD74218.1"/>
    <property type="molecule type" value="Genomic_DNA"/>
</dbReference>
<dbReference type="STRING" id="243090.RB5409"/>